<evidence type="ECO:0000313" key="1">
    <source>
        <dbReference type="EMBL" id="PZE15824.1"/>
    </source>
</evidence>
<evidence type="ECO:0000313" key="2">
    <source>
        <dbReference type="Proteomes" id="UP000249248"/>
    </source>
</evidence>
<reference evidence="1 2" key="1">
    <citation type="submission" date="2018-06" db="EMBL/GenBank/DDBJ databases">
        <title>The draft genome sequence of Crocinitomix sp. SM1701.</title>
        <authorList>
            <person name="Zhang X."/>
        </authorList>
    </citation>
    <scope>NUCLEOTIDE SEQUENCE [LARGE SCALE GENOMIC DNA]</scope>
    <source>
        <strain evidence="1 2">SM1701</strain>
    </source>
</reference>
<organism evidence="1 2">
    <name type="scientific">Putridiphycobacter roseus</name>
    <dbReference type="NCBI Taxonomy" id="2219161"/>
    <lineage>
        <taxon>Bacteria</taxon>
        <taxon>Pseudomonadati</taxon>
        <taxon>Bacteroidota</taxon>
        <taxon>Flavobacteriia</taxon>
        <taxon>Flavobacteriales</taxon>
        <taxon>Crocinitomicaceae</taxon>
        <taxon>Putridiphycobacter</taxon>
    </lineage>
</organism>
<name>A0A2W1MWQ2_9FLAO</name>
<gene>
    <name evidence="1" type="ORF">DNU06_16255</name>
</gene>
<dbReference type="EMBL" id="QKSB01000016">
    <property type="protein sequence ID" value="PZE15824.1"/>
    <property type="molecule type" value="Genomic_DNA"/>
</dbReference>
<dbReference type="Proteomes" id="UP000249248">
    <property type="component" value="Unassembled WGS sequence"/>
</dbReference>
<accession>A0A2W1MWQ2</accession>
<protein>
    <submittedName>
        <fullName evidence="1">Uncharacterized protein</fullName>
    </submittedName>
</protein>
<dbReference type="OrthoDB" id="1399177at2"/>
<sequence length="77" mass="8552">MSTLNGDGGEIVSFLSVSGNIGCAGYLHDSLNPGNIEICRFDKTKREVEGTFNMTLINRDCTDSLMYITDGKFAFWY</sequence>
<proteinExistence type="predicted"/>
<comment type="caution">
    <text evidence="1">The sequence shown here is derived from an EMBL/GenBank/DDBJ whole genome shotgun (WGS) entry which is preliminary data.</text>
</comment>
<keyword evidence="2" id="KW-1185">Reference proteome</keyword>
<dbReference type="AlphaFoldDB" id="A0A2W1MWQ2"/>
<dbReference type="RefSeq" id="WP_111064563.1">
    <property type="nucleotide sequence ID" value="NZ_JBHUCU010000030.1"/>
</dbReference>